<name>A0A8J6J1E0_9FIRM</name>
<evidence type="ECO:0000313" key="2">
    <source>
        <dbReference type="Proteomes" id="UP000602260"/>
    </source>
</evidence>
<reference evidence="1" key="1">
    <citation type="submission" date="2020-08" db="EMBL/GenBank/DDBJ databases">
        <title>Genome public.</title>
        <authorList>
            <person name="Liu C."/>
            <person name="Sun Q."/>
        </authorList>
    </citation>
    <scope>NUCLEOTIDE SEQUENCE</scope>
    <source>
        <strain evidence="1">BX5</strain>
    </source>
</reference>
<dbReference type="RefSeq" id="WP_186877364.1">
    <property type="nucleotide sequence ID" value="NZ_JACOPN010000001.1"/>
</dbReference>
<sequence length="97" mass="11262">MSEHMEMPTLLFWENGNVWYGSKGNTRFFIQPVKHDPPEDQPEGEPRYTLDVEVWPGPLTKSLSQITATNSFPRTLEGMDQMVRWLEEQAEAHNEKA</sequence>
<accession>A0A8J6J1E0</accession>
<comment type="caution">
    <text evidence="1">The sequence shown here is derived from an EMBL/GenBank/DDBJ whole genome shotgun (WGS) entry which is preliminary data.</text>
</comment>
<keyword evidence="2" id="KW-1185">Reference proteome</keyword>
<protein>
    <submittedName>
        <fullName evidence="1">Uncharacterized protein</fullName>
    </submittedName>
</protein>
<dbReference type="AlphaFoldDB" id="A0A8J6J1E0"/>
<organism evidence="1 2">
    <name type="scientific">Flintibacter faecis</name>
    <dbReference type="NCBI Taxonomy" id="2763047"/>
    <lineage>
        <taxon>Bacteria</taxon>
        <taxon>Bacillati</taxon>
        <taxon>Bacillota</taxon>
        <taxon>Clostridia</taxon>
        <taxon>Eubacteriales</taxon>
        <taxon>Flintibacter</taxon>
    </lineage>
</organism>
<gene>
    <name evidence="1" type="ORF">H8S55_00515</name>
</gene>
<dbReference type="EMBL" id="JACOPN010000001">
    <property type="protein sequence ID" value="MBC5715824.1"/>
    <property type="molecule type" value="Genomic_DNA"/>
</dbReference>
<evidence type="ECO:0000313" key="1">
    <source>
        <dbReference type="EMBL" id="MBC5715824.1"/>
    </source>
</evidence>
<dbReference type="Proteomes" id="UP000602260">
    <property type="component" value="Unassembled WGS sequence"/>
</dbReference>
<proteinExistence type="predicted"/>